<organism evidence="2 3">
    <name type="scientific">Portunus trituberculatus</name>
    <name type="common">Swimming crab</name>
    <name type="synonym">Neptunus trituberculatus</name>
    <dbReference type="NCBI Taxonomy" id="210409"/>
    <lineage>
        <taxon>Eukaryota</taxon>
        <taxon>Metazoa</taxon>
        <taxon>Ecdysozoa</taxon>
        <taxon>Arthropoda</taxon>
        <taxon>Crustacea</taxon>
        <taxon>Multicrustacea</taxon>
        <taxon>Malacostraca</taxon>
        <taxon>Eumalacostraca</taxon>
        <taxon>Eucarida</taxon>
        <taxon>Decapoda</taxon>
        <taxon>Pleocyemata</taxon>
        <taxon>Brachyura</taxon>
        <taxon>Eubrachyura</taxon>
        <taxon>Portunoidea</taxon>
        <taxon>Portunidae</taxon>
        <taxon>Portuninae</taxon>
        <taxon>Portunus</taxon>
    </lineage>
</organism>
<proteinExistence type="predicted"/>
<evidence type="ECO:0000256" key="1">
    <source>
        <dbReference type="SAM" id="MobiDB-lite"/>
    </source>
</evidence>
<evidence type="ECO:0000313" key="2">
    <source>
        <dbReference type="EMBL" id="MPC38575.1"/>
    </source>
</evidence>
<name>A0A5B7EYR3_PORTR</name>
<feature type="region of interest" description="Disordered" evidence="1">
    <location>
        <begin position="1"/>
        <end position="98"/>
    </location>
</feature>
<comment type="caution">
    <text evidence="2">The sequence shown here is derived from an EMBL/GenBank/DDBJ whole genome shotgun (WGS) entry which is preliminary data.</text>
</comment>
<accession>A0A5B7EYR3</accession>
<reference evidence="2 3" key="1">
    <citation type="submission" date="2019-05" db="EMBL/GenBank/DDBJ databases">
        <title>Another draft genome of Portunus trituberculatus and its Hox gene families provides insights of decapod evolution.</title>
        <authorList>
            <person name="Jeong J.-H."/>
            <person name="Song I."/>
            <person name="Kim S."/>
            <person name="Choi T."/>
            <person name="Kim D."/>
            <person name="Ryu S."/>
            <person name="Kim W."/>
        </authorList>
    </citation>
    <scope>NUCLEOTIDE SEQUENCE [LARGE SCALE GENOMIC DNA]</scope>
    <source>
        <tissue evidence="2">Muscle</tissue>
    </source>
</reference>
<gene>
    <name evidence="2" type="ORF">E2C01_032083</name>
</gene>
<keyword evidence="3" id="KW-1185">Reference proteome</keyword>
<feature type="compositionally biased region" description="Polar residues" evidence="1">
    <location>
        <begin position="7"/>
        <end position="16"/>
    </location>
</feature>
<dbReference type="Proteomes" id="UP000324222">
    <property type="component" value="Unassembled WGS sequence"/>
</dbReference>
<evidence type="ECO:0000313" key="3">
    <source>
        <dbReference type="Proteomes" id="UP000324222"/>
    </source>
</evidence>
<feature type="compositionally biased region" description="Basic and acidic residues" evidence="1">
    <location>
        <begin position="21"/>
        <end position="30"/>
    </location>
</feature>
<dbReference type="AlphaFoldDB" id="A0A5B7EYR3"/>
<dbReference type="EMBL" id="VSRR010004107">
    <property type="protein sequence ID" value="MPC38575.1"/>
    <property type="molecule type" value="Genomic_DNA"/>
</dbReference>
<protein>
    <submittedName>
        <fullName evidence="2">Uncharacterized protein</fullName>
    </submittedName>
</protein>
<sequence length="98" mass="10358">MLKEGSLSCSGGSTSAFRVVTPKDRDKVDGAQRGTQWHGEGRAMRAVVSQERLTHGAVMTDTTQSVPLRGARHNNPHAPHNSPQRGGGRRSEAAVGAS</sequence>